<dbReference type="GO" id="GO:0005886">
    <property type="term" value="C:plasma membrane"/>
    <property type="evidence" value="ECO:0007669"/>
    <property type="project" value="UniProtKB-SubCell"/>
</dbReference>
<comment type="subcellular location">
    <subcellularLocation>
        <location evidence="1">Cell inner membrane</location>
        <topology evidence="1">Single-pass membrane protein</topology>
    </subcellularLocation>
</comment>
<dbReference type="Gene3D" id="3.55.40.10">
    <property type="entry name" value="minor pseudopilin epsh domain"/>
    <property type="match status" value="1"/>
</dbReference>
<keyword evidence="5" id="KW-0997">Cell inner membrane</keyword>
<keyword evidence="8" id="KW-0472">Membrane</keyword>
<dbReference type="STRING" id="69.GLE_3580"/>
<dbReference type="NCBIfam" id="TIGR02532">
    <property type="entry name" value="IV_pilin_GFxxxE"/>
    <property type="match status" value="1"/>
</dbReference>
<dbReference type="Pfam" id="PF12019">
    <property type="entry name" value="GspH"/>
    <property type="match status" value="1"/>
</dbReference>
<dbReference type="SUPFAM" id="SSF54523">
    <property type="entry name" value="Pili subunits"/>
    <property type="match status" value="1"/>
</dbReference>
<evidence type="ECO:0000313" key="13">
    <source>
        <dbReference type="Proteomes" id="UP000061569"/>
    </source>
</evidence>
<dbReference type="Pfam" id="PF07963">
    <property type="entry name" value="N_methyl"/>
    <property type="match status" value="1"/>
</dbReference>
<accession>A0A0S2DK62</accession>
<sequence length="176" mass="18782">MSRRRTAGFTLIELLVTIAIGAVLIGLALPSFTDALRSSRVTSAANEFSASVALARSEAIRSGRTGYMCASVNGTSCGGQWNDGWLVWTDLNNNAVADADERPRRTESVRDVDLTATASAGGSTTALKFDNRGRLSEGGKRDFVLKAVSCRSGANQLRKFELSTTGQVTMEKDKCP</sequence>
<dbReference type="InterPro" id="IPR012902">
    <property type="entry name" value="N_methyl_site"/>
</dbReference>
<dbReference type="PANTHER" id="PTHR30093:SF41">
    <property type="entry name" value="TYPE II SECRETION SYSTEM PROTEIN H"/>
    <property type="match status" value="1"/>
</dbReference>
<evidence type="ECO:0000259" key="11">
    <source>
        <dbReference type="Pfam" id="PF12019"/>
    </source>
</evidence>
<dbReference type="Proteomes" id="UP000061569">
    <property type="component" value="Chromosome"/>
</dbReference>
<evidence type="ECO:0000256" key="2">
    <source>
        <dbReference type="ARBA" id="ARBA00021549"/>
    </source>
</evidence>
<keyword evidence="3" id="KW-1003">Cell membrane</keyword>
<evidence type="ECO:0000256" key="1">
    <source>
        <dbReference type="ARBA" id="ARBA00004377"/>
    </source>
</evidence>
<evidence type="ECO:0000313" key="12">
    <source>
        <dbReference type="EMBL" id="ALN58924.1"/>
    </source>
</evidence>
<gene>
    <name evidence="12" type="ORF">GLE_3580</name>
</gene>
<reference evidence="12 13" key="1">
    <citation type="submission" date="2015-11" db="EMBL/GenBank/DDBJ databases">
        <title>Genome sequences of Lysobacter enzymogenes strain C3 and Lysobacter antibioticus ATCC 29479.</title>
        <authorList>
            <person name="Kobayashi D.Y."/>
        </authorList>
    </citation>
    <scope>NUCLEOTIDE SEQUENCE [LARGE SCALE GENOMIC DNA]</scope>
    <source>
        <strain evidence="12 13">C3</strain>
    </source>
</reference>
<dbReference type="AlphaFoldDB" id="A0A0S2DK62"/>
<dbReference type="PATRIC" id="fig|69.6.peg.3524"/>
<dbReference type="InterPro" id="IPR022346">
    <property type="entry name" value="T2SS_GspH"/>
</dbReference>
<dbReference type="InterPro" id="IPR045584">
    <property type="entry name" value="Pilin-like"/>
</dbReference>
<protein>
    <recommendedName>
        <fullName evidence="2">Type II secretion system protein H</fullName>
    </recommendedName>
    <alternativeName>
        <fullName evidence="10">General secretion pathway protein H</fullName>
    </alternativeName>
</protein>
<dbReference type="RefSeq" id="WP_158229892.1">
    <property type="nucleotide sequence ID" value="NZ_CP067396.1"/>
</dbReference>
<keyword evidence="7" id="KW-1133">Transmembrane helix</keyword>
<evidence type="ECO:0000256" key="3">
    <source>
        <dbReference type="ARBA" id="ARBA00022475"/>
    </source>
</evidence>
<evidence type="ECO:0000256" key="10">
    <source>
        <dbReference type="ARBA" id="ARBA00030775"/>
    </source>
</evidence>
<evidence type="ECO:0000256" key="7">
    <source>
        <dbReference type="ARBA" id="ARBA00022989"/>
    </source>
</evidence>
<keyword evidence="4" id="KW-0488">Methylation</keyword>
<dbReference type="GO" id="GO:0015627">
    <property type="term" value="C:type II protein secretion system complex"/>
    <property type="evidence" value="ECO:0007669"/>
    <property type="project" value="InterPro"/>
</dbReference>
<dbReference type="KEGG" id="lez:GLE_3580"/>
<keyword evidence="6" id="KW-0812">Transmembrane</keyword>
<evidence type="ECO:0000256" key="8">
    <source>
        <dbReference type="ARBA" id="ARBA00023136"/>
    </source>
</evidence>
<evidence type="ECO:0000256" key="6">
    <source>
        <dbReference type="ARBA" id="ARBA00022692"/>
    </source>
</evidence>
<evidence type="ECO:0000256" key="5">
    <source>
        <dbReference type="ARBA" id="ARBA00022519"/>
    </source>
</evidence>
<name>A0A0S2DK62_LYSEN</name>
<comment type="similarity">
    <text evidence="9">Belongs to the GSP H family.</text>
</comment>
<feature type="domain" description="General secretion pathway GspH" evidence="11">
    <location>
        <begin position="44"/>
        <end position="145"/>
    </location>
</feature>
<evidence type="ECO:0000256" key="9">
    <source>
        <dbReference type="ARBA" id="ARBA00025772"/>
    </source>
</evidence>
<dbReference type="EMBL" id="CP013140">
    <property type="protein sequence ID" value="ALN58924.1"/>
    <property type="molecule type" value="Genomic_DNA"/>
</dbReference>
<organism evidence="12 13">
    <name type="scientific">Lysobacter enzymogenes</name>
    <dbReference type="NCBI Taxonomy" id="69"/>
    <lineage>
        <taxon>Bacteria</taxon>
        <taxon>Pseudomonadati</taxon>
        <taxon>Pseudomonadota</taxon>
        <taxon>Gammaproteobacteria</taxon>
        <taxon>Lysobacterales</taxon>
        <taxon>Lysobacteraceae</taxon>
        <taxon>Lysobacter</taxon>
    </lineage>
</organism>
<evidence type="ECO:0000256" key="4">
    <source>
        <dbReference type="ARBA" id="ARBA00022481"/>
    </source>
</evidence>
<dbReference type="PANTHER" id="PTHR30093">
    <property type="entry name" value="GENERAL SECRETION PATHWAY PROTEIN G"/>
    <property type="match status" value="1"/>
</dbReference>
<dbReference type="PROSITE" id="PS00409">
    <property type="entry name" value="PROKAR_NTER_METHYL"/>
    <property type="match status" value="1"/>
</dbReference>
<proteinExistence type="inferred from homology"/>
<dbReference type="GO" id="GO:0015628">
    <property type="term" value="P:protein secretion by the type II secretion system"/>
    <property type="evidence" value="ECO:0007669"/>
    <property type="project" value="InterPro"/>
</dbReference>